<dbReference type="SFLD" id="SFLDF00348">
    <property type="entry name" value="FeFe_hydrogenase_maturase_(Hyd"/>
    <property type="match status" value="1"/>
</dbReference>
<dbReference type="PANTHER" id="PTHR43726:SF1">
    <property type="entry name" value="BIOTIN SYNTHASE"/>
    <property type="match status" value="1"/>
</dbReference>
<keyword evidence="1 5" id="KW-0949">S-adenosyl-L-methionine</keyword>
<dbReference type="NCBIfam" id="TIGR03956">
    <property type="entry name" value="rSAM_HydE"/>
    <property type="match status" value="1"/>
</dbReference>
<dbReference type="EMBL" id="FNZX01000003">
    <property type="protein sequence ID" value="SEK17554.1"/>
    <property type="molecule type" value="Genomic_DNA"/>
</dbReference>
<name>A0A1H7EVA0_9FIRM</name>
<evidence type="ECO:0000256" key="1">
    <source>
        <dbReference type="ARBA" id="ARBA00022691"/>
    </source>
</evidence>
<dbReference type="InterPro" id="IPR013785">
    <property type="entry name" value="Aldolase_TIM"/>
</dbReference>
<dbReference type="InterPro" id="IPR058240">
    <property type="entry name" value="rSAM_sf"/>
</dbReference>
<dbReference type="SFLD" id="SFLDG01280">
    <property type="entry name" value="HydE/PylB-like"/>
    <property type="match status" value="1"/>
</dbReference>
<dbReference type="Gene3D" id="3.20.20.70">
    <property type="entry name" value="Aldolase class I"/>
    <property type="match status" value="1"/>
</dbReference>
<dbReference type="Proteomes" id="UP000182321">
    <property type="component" value="Unassembled WGS sequence"/>
</dbReference>
<organism evidence="8 9">
    <name type="scientific">Pseudobutyrivibrio ruminis</name>
    <dbReference type="NCBI Taxonomy" id="46206"/>
    <lineage>
        <taxon>Bacteria</taxon>
        <taxon>Bacillati</taxon>
        <taxon>Bacillota</taxon>
        <taxon>Clostridia</taxon>
        <taxon>Lachnospirales</taxon>
        <taxon>Lachnospiraceae</taxon>
        <taxon>Pseudobutyrivibrio</taxon>
    </lineage>
</organism>
<keyword evidence="2" id="KW-0479">Metal-binding</keyword>
<dbReference type="GO" id="GO:0051539">
    <property type="term" value="F:4 iron, 4 sulfur cluster binding"/>
    <property type="evidence" value="ECO:0007669"/>
    <property type="project" value="UniProtKB-KW"/>
</dbReference>
<comment type="cofactor">
    <cofactor evidence="5">
        <name>[4Fe-4S] cluster</name>
        <dbReference type="ChEBI" id="CHEBI:49883"/>
    </cofactor>
    <text evidence="5">Binds 1 [4Fe-4S] cluster. The cluster is coordinated with 3 cysteines and an exchangeable S-adenosyl-L-methionine.</text>
</comment>
<proteinExistence type="predicted"/>
<reference evidence="9" key="1">
    <citation type="submission" date="2016-10" db="EMBL/GenBank/DDBJ databases">
        <authorList>
            <person name="Varghese N."/>
        </authorList>
    </citation>
    <scope>NUCLEOTIDE SEQUENCE [LARGE SCALE GENOMIC DNA]</scope>
    <source>
        <strain evidence="9">ACV-9</strain>
    </source>
</reference>
<gene>
    <name evidence="8" type="ORF">SAMN02910377_00065</name>
</gene>
<dbReference type="PIRSF" id="PIRSF004762">
    <property type="entry name" value="CHP00423"/>
    <property type="match status" value="1"/>
</dbReference>
<dbReference type="Pfam" id="PF04055">
    <property type="entry name" value="Radical_SAM"/>
    <property type="match status" value="1"/>
</dbReference>
<dbReference type="CDD" id="cd01335">
    <property type="entry name" value="Radical_SAM"/>
    <property type="match status" value="1"/>
</dbReference>
<dbReference type="InterPro" id="IPR006638">
    <property type="entry name" value="Elp3/MiaA/NifB-like_rSAM"/>
</dbReference>
<dbReference type="PANTHER" id="PTHR43726">
    <property type="entry name" value="3-METHYLORNITHINE SYNTHASE"/>
    <property type="match status" value="1"/>
</dbReference>
<evidence type="ECO:0000256" key="3">
    <source>
        <dbReference type="ARBA" id="ARBA00023004"/>
    </source>
</evidence>
<dbReference type="InterPro" id="IPR034422">
    <property type="entry name" value="HydE/PylB-like"/>
</dbReference>
<keyword evidence="9" id="KW-1185">Reference proteome</keyword>
<evidence type="ECO:0000259" key="7">
    <source>
        <dbReference type="PROSITE" id="PS51918"/>
    </source>
</evidence>
<protein>
    <submittedName>
        <fullName evidence="8">Biotin synthase</fullName>
    </submittedName>
</protein>
<evidence type="ECO:0000256" key="6">
    <source>
        <dbReference type="PIRSR" id="PIRSR004762-2"/>
    </source>
</evidence>
<dbReference type="GO" id="GO:0046872">
    <property type="term" value="F:metal ion binding"/>
    <property type="evidence" value="ECO:0007669"/>
    <property type="project" value="UniProtKB-KW"/>
</dbReference>
<feature type="domain" description="Radical SAM core" evidence="7">
    <location>
        <begin position="52"/>
        <end position="290"/>
    </location>
</feature>
<keyword evidence="5" id="KW-0004">4Fe-4S</keyword>
<dbReference type="SUPFAM" id="SSF102114">
    <property type="entry name" value="Radical SAM enzymes"/>
    <property type="match status" value="1"/>
</dbReference>
<feature type="binding site" evidence="5">
    <location>
        <position position="70"/>
    </location>
    <ligand>
        <name>[4Fe-4S] cluster</name>
        <dbReference type="ChEBI" id="CHEBI:49883"/>
        <note>4Fe-4S-S-AdoMet</note>
    </ligand>
</feature>
<feature type="binding site" evidence="6">
    <location>
        <position position="186"/>
    </location>
    <ligand>
        <name>S-adenosyl-L-methionine</name>
        <dbReference type="ChEBI" id="CHEBI:59789"/>
    </ligand>
</feature>
<evidence type="ECO:0000313" key="9">
    <source>
        <dbReference type="Proteomes" id="UP000182321"/>
    </source>
</evidence>
<keyword evidence="3 5" id="KW-0408">Iron</keyword>
<dbReference type="GO" id="GO:0016740">
    <property type="term" value="F:transferase activity"/>
    <property type="evidence" value="ECO:0007669"/>
    <property type="project" value="TreeGrafter"/>
</dbReference>
<evidence type="ECO:0000256" key="2">
    <source>
        <dbReference type="ARBA" id="ARBA00022723"/>
    </source>
</evidence>
<feature type="binding site" evidence="5">
    <location>
        <position position="66"/>
    </location>
    <ligand>
        <name>[4Fe-4S] cluster</name>
        <dbReference type="ChEBI" id="CHEBI:49883"/>
        <note>4Fe-4S-S-AdoMet</note>
    </ligand>
</feature>
<evidence type="ECO:0000256" key="5">
    <source>
        <dbReference type="PIRSR" id="PIRSR004762-1"/>
    </source>
</evidence>
<accession>A0A1H7EVA0</accession>
<feature type="binding site" evidence="6">
    <location>
        <position position="166"/>
    </location>
    <ligand>
        <name>S-adenosyl-L-methionine</name>
        <dbReference type="ChEBI" id="CHEBI:59789"/>
    </ligand>
</feature>
<dbReference type="RefSeq" id="WP_074788616.1">
    <property type="nucleotide sequence ID" value="NZ_FNZX01000003.1"/>
</dbReference>
<dbReference type="PROSITE" id="PS51918">
    <property type="entry name" value="RADICAL_SAM"/>
    <property type="match status" value="1"/>
</dbReference>
<dbReference type="SFLD" id="SFLDG01060">
    <property type="entry name" value="BATS_domain_containing"/>
    <property type="match status" value="1"/>
</dbReference>
<keyword evidence="4 5" id="KW-0411">Iron-sulfur</keyword>
<evidence type="ECO:0000313" key="8">
    <source>
        <dbReference type="EMBL" id="SEK17554.1"/>
    </source>
</evidence>
<dbReference type="InterPro" id="IPR024021">
    <property type="entry name" value="FeFe-hyd_HydE_rSAM"/>
</dbReference>
<dbReference type="AlphaFoldDB" id="A0A1H7EVA0"/>
<dbReference type="InterPro" id="IPR007197">
    <property type="entry name" value="rSAM"/>
</dbReference>
<feature type="binding site" evidence="6">
    <location>
        <position position="141"/>
    </location>
    <ligand>
        <name>(3R)-3-methyl-D-ornithine</name>
        <dbReference type="ChEBI" id="CHEBI:64642"/>
    </ligand>
</feature>
<dbReference type="SMART" id="SM00729">
    <property type="entry name" value="Elp3"/>
    <property type="match status" value="1"/>
</dbReference>
<sequence length="350" mass="39702">MDTKARQLLDKLNTEHSLQTEEYQYLLDHRNQELMDLAAEYARKYQNQHYGNKVFIRGLVEFTNFCRNNCLYCGIRRDNHNCERYRLSADTIVECANEGYALGFRTIVLQGGEDFSYSDEDICDIIRRIKASHEDMVVTLSIGERSKKSYQKYYEAGARRYLLRHETANPELYAKLHPAELSWDNRMECLKNLNEIGYQVGAGFMVESPGQTTYDLAMDLKFVEEFKPDMCGIGPFISHKETPFANSPSGTLETTLFCLSLLRMIYPQVLLPATTALGTIHPKGREMGIKAGANVVMPNLSPTGVRKKYALYDNKICTGEEAAECLGCLGQRMESIGYKIVTDPGNRAGL</sequence>
<feature type="binding site" evidence="5">
    <location>
        <position position="73"/>
    </location>
    <ligand>
        <name>[4Fe-4S] cluster</name>
        <dbReference type="ChEBI" id="CHEBI:49883"/>
        <note>4Fe-4S-S-AdoMet</note>
    </ligand>
</feature>
<evidence type="ECO:0000256" key="4">
    <source>
        <dbReference type="ARBA" id="ARBA00023014"/>
    </source>
</evidence>
<dbReference type="SFLD" id="SFLDS00029">
    <property type="entry name" value="Radical_SAM"/>
    <property type="match status" value="1"/>
</dbReference>